<dbReference type="STRING" id="390640.SAMN04488034_106105"/>
<dbReference type="PANTHER" id="PTHR20992:SF9">
    <property type="entry name" value="AT15442P-RELATED"/>
    <property type="match status" value="1"/>
</dbReference>
<dbReference type="OrthoDB" id="9790659at2"/>
<feature type="transmembrane region" description="Helical" evidence="1">
    <location>
        <begin position="402"/>
        <end position="425"/>
    </location>
</feature>
<dbReference type="SUPFAM" id="SSF111331">
    <property type="entry name" value="NAD kinase/diacylglycerol kinase-like"/>
    <property type="match status" value="1"/>
</dbReference>
<dbReference type="Proteomes" id="UP000199448">
    <property type="component" value="Unassembled WGS sequence"/>
</dbReference>
<dbReference type="InterPro" id="IPR005240">
    <property type="entry name" value="DUF389"/>
</dbReference>
<proteinExistence type="predicted"/>
<accession>A0A1H5NWV7</accession>
<feature type="transmembrane region" description="Helical" evidence="1">
    <location>
        <begin position="495"/>
        <end position="516"/>
    </location>
</feature>
<name>A0A1H5NWV7_9FLAO</name>
<evidence type="ECO:0000313" key="2">
    <source>
        <dbReference type="EMBL" id="SEF06076.1"/>
    </source>
</evidence>
<feature type="transmembrane region" description="Helical" evidence="1">
    <location>
        <begin position="342"/>
        <end position="361"/>
    </location>
</feature>
<feature type="transmembrane region" description="Helical" evidence="1">
    <location>
        <begin position="437"/>
        <end position="455"/>
    </location>
</feature>
<dbReference type="Gene3D" id="3.40.50.10330">
    <property type="entry name" value="Probable inorganic polyphosphate/atp-NAD kinase, domain 1"/>
    <property type="match status" value="1"/>
</dbReference>
<feature type="transmembrane region" description="Helical" evidence="1">
    <location>
        <begin position="202"/>
        <end position="224"/>
    </location>
</feature>
<dbReference type="InterPro" id="IPR016064">
    <property type="entry name" value="NAD/diacylglycerol_kinase_sf"/>
</dbReference>
<sequence>MLYLFHPPADLKIVQKEIIPLLGNREFELVSFPYTEQFEPQPDSILMLYLTDQDLREFLTVASQNQWPVGILPHPDNQYAAKGLGISGEMEEAVNNILQSVDAEPLDMLYCNGKPMFQSVNIGSIFLLKKEEHKNNFFSEIYNIFKNVRRAYFLKHSEFKISSDEEKVIHTSAMGIIVVEHSLNSLISKRLIQDTSINDGTFYAFILAPQNVLILFLFLIRSLWPKRKPISRLPSFIGSIKAPNLTITSATEFKYVVDGEEGTARELLIEVKSKALMLHQTSSYSGEKGGKSGKKSLNVEGLPTGQKRDELVKHRLPLLPRATTEEFEELFKVLRENARIKTAYMVMMILSTLIASFGLFADSSPVIIGAMILAPIIAPIVSFSMGIVRYDVSMLKTGFKTILLGTIVSLAFAAAVSLVIPLEILTSQIQARLSPTLLDMGIAVASGIAAAYAHAEEGIAKSLAGVAIAVALVPPLSVAGIGIGWWDWQVFSGAFLLYLTNLAGIILFAGLTFLLLGFAPFKRAKMGLVYTFIIVVLVAVPLSLSFNRIMKEAKITRALEGTTIDKVVLRDVKLRFGKTMIVSLKLVGTEPMKPEQIQAIKKKIEEKIEQPVILEVVSAIEF</sequence>
<protein>
    <submittedName>
        <fullName evidence="2">TIGR00341 family protein</fullName>
    </submittedName>
</protein>
<dbReference type="AlphaFoldDB" id="A0A1H5NWV7"/>
<feature type="transmembrane region" description="Helical" evidence="1">
    <location>
        <begin position="462"/>
        <end position="483"/>
    </location>
</feature>
<dbReference type="EMBL" id="FNUG01000006">
    <property type="protein sequence ID" value="SEF06076.1"/>
    <property type="molecule type" value="Genomic_DNA"/>
</dbReference>
<dbReference type="RefSeq" id="WP_093113779.1">
    <property type="nucleotide sequence ID" value="NZ_FNGG01000006.1"/>
</dbReference>
<keyword evidence="1" id="KW-1133">Transmembrane helix</keyword>
<dbReference type="Pfam" id="PF04087">
    <property type="entry name" value="DUF389"/>
    <property type="match status" value="1"/>
</dbReference>
<keyword evidence="1" id="KW-0812">Transmembrane</keyword>
<dbReference type="NCBIfam" id="TIGR00341">
    <property type="entry name" value="TIGR00341 family protein"/>
    <property type="match status" value="1"/>
</dbReference>
<keyword evidence="3" id="KW-1185">Reference proteome</keyword>
<feature type="transmembrane region" description="Helical" evidence="1">
    <location>
        <begin position="367"/>
        <end position="390"/>
    </location>
</feature>
<feature type="transmembrane region" description="Helical" evidence="1">
    <location>
        <begin position="528"/>
        <end position="546"/>
    </location>
</feature>
<evidence type="ECO:0000313" key="3">
    <source>
        <dbReference type="Proteomes" id="UP000199448"/>
    </source>
</evidence>
<evidence type="ECO:0000256" key="1">
    <source>
        <dbReference type="SAM" id="Phobius"/>
    </source>
</evidence>
<dbReference type="PANTHER" id="PTHR20992">
    <property type="entry name" value="AT15442P-RELATED"/>
    <property type="match status" value="1"/>
</dbReference>
<dbReference type="InterPro" id="IPR017438">
    <property type="entry name" value="ATP-NAD_kinase_N"/>
</dbReference>
<organism evidence="2 3">
    <name type="scientific">Salinimicrobium catena</name>
    <dbReference type="NCBI Taxonomy" id="390640"/>
    <lineage>
        <taxon>Bacteria</taxon>
        <taxon>Pseudomonadati</taxon>
        <taxon>Bacteroidota</taxon>
        <taxon>Flavobacteriia</taxon>
        <taxon>Flavobacteriales</taxon>
        <taxon>Flavobacteriaceae</taxon>
        <taxon>Salinimicrobium</taxon>
    </lineage>
</organism>
<dbReference type="Gene3D" id="2.60.200.40">
    <property type="match status" value="1"/>
</dbReference>
<gene>
    <name evidence="2" type="ORF">SAMN04488034_106105</name>
</gene>
<reference evidence="2 3" key="1">
    <citation type="submission" date="2016-10" db="EMBL/GenBank/DDBJ databases">
        <authorList>
            <person name="de Groot N.N."/>
        </authorList>
    </citation>
    <scope>NUCLEOTIDE SEQUENCE [LARGE SCALE GENOMIC DNA]</scope>
    <source>
        <strain evidence="2 3">DSM 23553</strain>
    </source>
</reference>
<keyword evidence="1" id="KW-0472">Membrane</keyword>